<keyword evidence="3" id="KW-1185">Reference proteome</keyword>
<dbReference type="EMBL" id="JAKJXO020000015">
    <property type="protein sequence ID" value="KAL1595848.1"/>
    <property type="molecule type" value="Genomic_DNA"/>
</dbReference>
<accession>A0ABR3QV17</accession>
<evidence type="ECO:0000313" key="3">
    <source>
        <dbReference type="Proteomes" id="UP001521785"/>
    </source>
</evidence>
<name>A0ABR3QV17_9PLEO</name>
<evidence type="ECO:0000256" key="1">
    <source>
        <dbReference type="SAM" id="MobiDB-lite"/>
    </source>
</evidence>
<organism evidence="2 3">
    <name type="scientific">Paraconiothyrium brasiliense</name>
    <dbReference type="NCBI Taxonomy" id="300254"/>
    <lineage>
        <taxon>Eukaryota</taxon>
        <taxon>Fungi</taxon>
        <taxon>Dikarya</taxon>
        <taxon>Ascomycota</taxon>
        <taxon>Pezizomycotina</taxon>
        <taxon>Dothideomycetes</taxon>
        <taxon>Pleosporomycetidae</taxon>
        <taxon>Pleosporales</taxon>
        <taxon>Massarineae</taxon>
        <taxon>Didymosphaeriaceae</taxon>
        <taxon>Paraconiothyrium</taxon>
    </lineage>
</organism>
<reference evidence="2 3" key="1">
    <citation type="submission" date="2024-02" db="EMBL/GenBank/DDBJ databases">
        <title>De novo assembly and annotation of 12 fungi associated with fruit tree decline syndrome in Ontario, Canada.</title>
        <authorList>
            <person name="Sulman M."/>
            <person name="Ellouze W."/>
            <person name="Ilyukhin E."/>
        </authorList>
    </citation>
    <scope>NUCLEOTIDE SEQUENCE [LARGE SCALE GENOMIC DNA]</scope>
    <source>
        <strain evidence="2 3">M42-189</strain>
    </source>
</reference>
<feature type="region of interest" description="Disordered" evidence="1">
    <location>
        <begin position="1"/>
        <end position="37"/>
    </location>
</feature>
<feature type="region of interest" description="Disordered" evidence="1">
    <location>
        <begin position="287"/>
        <end position="310"/>
    </location>
</feature>
<sequence length="310" mass="33818">MFPAGSDITSADDLREVSQFEPATASTSAPTPEELNGTCPIFRVSPQNDHVLVAPTFEWLGMNNPRFLFGYLQIPGASPIIAKSATNMDTSDLEVQGSPSQSDMMAASVTATSTQLDGTDPIFQVSPQILIPLSPSTGQRPYISVRSDHLQQPQQHKALSSALVDHARQRLDATRLSSSLERYLMTDSITETYSSSSNTTIVAEPSTTIGHTRIASIEADKTSSTNTPTRLPTSPFFRWTQDTPDPVPVRNLPAIIVSPPREETRAAFLETDDISYETATVPQPRLRLSKEVSTKQAIPDSRSLEDATYH</sequence>
<protein>
    <submittedName>
        <fullName evidence="2">Uncharacterized protein</fullName>
    </submittedName>
</protein>
<gene>
    <name evidence="2" type="ORF">SLS60_009538</name>
</gene>
<proteinExistence type="predicted"/>
<evidence type="ECO:0000313" key="2">
    <source>
        <dbReference type="EMBL" id="KAL1595848.1"/>
    </source>
</evidence>
<dbReference type="Proteomes" id="UP001521785">
    <property type="component" value="Unassembled WGS sequence"/>
</dbReference>
<comment type="caution">
    <text evidence="2">The sequence shown here is derived from an EMBL/GenBank/DDBJ whole genome shotgun (WGS) entry which is preliminary data.</text>
</comment>